<evidence type="ECO:0000256" key="2">
    <source>
        <dbReference type="SAM" id="Phobius"/>
    </source>
</evidence>
<keyword evidence="2" id="KW-1133">Transmembrane helix</keyword>
<feature type="region of interest" description="Disordered" evidence="1">
    <location>
        <begin position="137"/>
        <end position="196"/>
    </location>
</feature>
<sequence length="231" mass="25220">MPPPPAIPAPTTEMTPLDTDSDNGSRARTTAFYVLVTSSIVFAVLAIVVSCWMRRRNGRSNQIYGGHNIEAAYPHRQGLRPLTMSKTANTIRTTAGRITNTIRTKKGGRSAPRINPEEIELPRSARVHMGPGISKAGVGVAPESSKIGHDTDTKGADNIQQRRRESEMERQKRRSGMEARELVAPSTKSLQDPYSPYGKTLKEALVMTVEDIDKERKGGSNFGAGTAKDFS</sequence>
<keyword evidence="2" id="KW-0812">Transmembrane</keyword>
<evidence type="ECO:0000313" key="4">
    <source>
        <dbReference type="Proteomes" id="UP000447873"/>
    </source>
</evidence>
<feature type="transmembrane region" description="Helical" evidence="2">
    <location>
        <begin position="31"/>
        <end position="53"/>
    </location>
</feature>
<gene>
    <name evidence="3" type="ORF">EG328_011692</name>
</gene>
<feature type="region of interest" description="Disordered" evidence="1">
    <location>
        <begin position="1"/>
        <end position="23"/>
    </location>
</feature>
<comment type="caution">
    <text evidence="3">The sequence shown here is derived from an EMBL/GenBank/DDBJ whole genome shotgun (WGS) entry which is preliminary data.</text>
</comment>
<evidence type="ECO:0000313" key="3">
    <source>
        <dbReference type="EMBL" id="KAE9988319.1"/>
    </source>
</evidence>
<feature type="compositionally biased region" description="Basic and acidic residues" evidence="1">
    <location>
        <begin position="146"/>
        <end position="181"/>
    </location>
</feature>
<dbReference type="EMBL" id="WNWS01000009">
    <property type="protein sequence ID" value="KAE9988319.1"/>
    <property type="molecule type" value="Genomic_DNA"/>
</dbReference>
<dbReference type="AlphaFoldDB" id="A0A8H3VFV6"/>
<evidence type="ECO:0000256" key="1">
    <source>
        <dbReference type="SAM" id="MobiDB-lite"/>
    </source>
</evidence>
<accession>A0A8H3VFV6</accession>
<name>A0A8H3VFV6_VENIN</name>
<organism evidence="3 4">
    <name type="scientific">Venturia inaequalis</name>
    <name type="common">Apple scab fungus</name>
    <dbReference type="NCBI Taxonomy" id="5025"/>
    <lineage>
        <taxon>Eukaryota</taxon>
        <taxon>Fungi</taxon>
        <taxon>Dikarya</taxon>
        <taxon>Ascomycota</taxon>
        <taxon>Pezizomycotina</taxon>
        <taxon>Dothideomycetes</taxon>
        <taxon>Pleosporomycetidae</taxon>
        <taxon>Venturiales</taxon>
        <taxon>Venturiaceae</taxon>
        <taxon>Venturia</taxon>
    </lineage>
</organism>
<reference evidence="3 4" key="1">
    <citation type="submission" date="2018-12" db="EMBL/GenBank/DDBJ databases">
        <title>Venturia inaequalis Genome Resource.</title>
        <authorList>
            <person name="Lichtner F.J."/>
        </authorList>
    </citation>
    <scope>NUCLEOTIDE SEQUENCE [LARGE SCALE GENOMIC DNA]</scope>
    <source>
        <strain evidence="3 4">120213</strain>
    </source>
</reference>
<proteinExistence type="predicted"/>
<protein>
    <submittedName>
        <fullName evidence="3">Uncharacterized protein</fullName>
    </submittedName>
</protein>
<dbReference type="Proteomes" id="UP000447873">
    <property type="component" value="Unassembled WGS sequence"/>
</dbReference>
<keyword evidence="2" id="KW-0472">Membrane</keyword>